<dbReference type="PROSITE" id="PS50192">
    <property type="entry name" value="T_SNARE"/>
    <property type="match status" value="1"/>
</dbReference>
<evidence type="ECO:0000313" key="14">
    <source>
        <dbReference type="EMBL" id="MDV2077764.1"/>
    </source>
</evidence>
<dbReference type="Gene3D" id="1.10.287.950">
    <property type="entry name" value="Methyl-accepting chemotaxis protein"/>
    <property type="match status" value="1"/>
</dbReference>
<evidence type="ECO:0000256" key="8">
    <source>
        <dbReference type="PROSITE-ProRule" id="PRU00284"/>
    </source>
</evidence>
<dbReference type="InterPro" id="IPR000727">
    <property type="entry name" value="T_SNARE_dom"/>
</dbReference>
<feature type="compositionally biased region" description="Basic and acidic residues" evidence="9">
    <location>
        <begin position="328"/>
        <end position="337"/>
    </location>
</feature>
<comment type="caution">
    <text evidence="14">The sequence shown here is derived from an EMBL/GenBank/DDBJ whole genome shotgun (WGS) entry which is preliminary data.</text>
</comment>
<keyword evidence="5 10" id="KW-0472">Membrane</keyword>
<evidence type="ECO:0000256" key="5">
    <source>
        <dbReference type="ARBA" id="ARBA00023136"/>
    </source>
</evidence>
<comment type="subcellular location">
    <subcellularLocation>
        <location evidence="1">Cell inner membrane</location>
        <topology evidence="1">Multi-pass membrane protein</topology>
    </subcellularLocation>
</comment>
<dbReference type="InterPro" id="IPR004089">
    <property type="entry name" value="MCPsignal_dom"/>
</dbReference>
<dbReference type="PANTHER" id="PTHR32089">
    <property type="entry name" value="METHYL-ACCEPTING CHEMOTAXIS PROTEIN MCPB"/>
    <property type="match status" value="1"/>
</dbReference>
<proteinExistence type="inferred from homology"/>
<dbReference type="PANTHER" id="PTHR32089:SF119">
    <property type="entry name" value="METHYL-ACCEPTING CHEMOTAXIS PROTEIN CTPL"/>
    <property type="match status" value="1"/>
</dbReference>
<feature type="region of interest" description="Disordered" evidence="9">
    <location>
        <begin position="323"/>
        <end position="346"/>
    </location>
</feature>
<feature type="domain" description="Methyl-accepting transducer" evidence="11">
    <location>
        <begin position="273"/>
        <end position="509"/>
    </location>
</feature>
<evidence type="ECO:0000256" key="1">
    <source>
        <dbReference type="ARBA" id="ARBA00004429"/>
    </source>
</evidence>
<feature type="transmembrane region" description="Helical" evidence="10">
    <location>
        <begin position="193"/>
        <end position="217"/>
    </location>
</feature>
<evidence type="ECO:0000256" key="2">
    <source>
        <dbReference type="ARBA" id="ARBA00022519"/>
    </source>
</evidence>
<evidence type="ECO:0000256" key="10">
    <source>
        <dbReference type="SAM" id="Phobius"/>
    </source>
</evidence>
<keyword evidence="6 8" id="KW-0807">Transducer</keyword>
<keyword evidence="2" id="KW-1003">Cell membrane</keyword>
<evidence type="ECO:0000256" key="6">
    <source>
        <dbReference type="ARBA" id="ARBA00023224"/>
    </source>
</evidence>
<evidence type="ECO:0000259" key="13">
    <source>
        <dbReference type="PROSITE" id="PS50885"/>
    </source>
</evidence>
<dbReference type="SMART" id="SM00283">
    <property type="entry name" value="MA"/>
    <property type="match status" value="1"/>
</dbReference>
<dbReference type="SMART" id="SM00304">
    <property type="entry name" value="HAMP"/>
    <property type="match status" value="2"/>
</dbReference>
<protein>
    <submittedName>
        <fullName evidence="14">Methyl-accepting chemotaxis protein</fullName>
    </submittedName>
</protein>
<keyword evidence="15" id="KW-1185">Reference proteome</keyword>
<dbReference type="EMBL" id="JAWIIJ010000002">
    <property type="protein sequence ID" value="MDV2077764.1"/>
    <property type="molecule type" value="Genomic_DNA"/>
</dbReference>
<reference evidence="14 15" key="1">
    <citation type="submission" date="2023-10" db="EMBL/GenBank/DDBJ databases">
        <title>Characteristics and mechanism of a salt-tolerant marine origin heterotrophic nitrifying- aerobic denitrifying bacteria Marinobacter xestospongiae HN1.</title>
        <authorList>
            <person name="Qi R."/>
        </authorList>
    </citation>
    <scope>NUCLEOTIDE SEQUENCE [LARGE SCALE GENOMIC DNA]</scope>
    <source>
        <strain evidence="14 15">HN1</strain>
    </source>
</reference>
<evidence type="ECO:0000256" key="3">
    <source>
        <dbReference type="ARBA" id="ARBA00022692"/>
    </source>
</evidence>
<dbReference type="SUPFAM" id="SSF58104">
    <property type="entry name" value="Methyl-accepting chemotaxis protein (MCP) signaling domain"/>
    <property type="match status" value="1"/>
</dbReference>
<evidence type="ECO:0000313" key="15">
    <source>
        <dbReference type="Proteomes" id="UP001269819"/>
    </source>
</evidence>
<dbReference type="CDD" id="cd06225">
    <property type="entry name" value="HAMP"/>
    <property type="match status" value="1"/>
</dbReference>
<evidence type="ECO:0000259" key="12">
    <source>
        <dbReference type="PROSITE" id="PS50192"/>
    </source>
</evidence>
<keyword evidence="3 10" id="KW-0812">Transmembrane</keyword>
<sequence>MKRMSSLGLHLQIGLPLTLMALAIAITCALGVHGIRTLIANAEHSSERLLPAISLALNGDRDLYQALVAQMAYVNARADGRDVSSHQDSFDENSAQALERLQLAADRLDSRQGHQLMRGFKGAFEQWFGTARETMTLADQGRIDDAQTLLRTTSSQQFDTLRNYYDEVGLLADEQASATTTAAIAQGNANNTLALTVTAVALLISGGLSVLFARSILVAVRRLRHRFDDIAQGKGDLTRRIPVERQDDLGKLAISFNQVLDNLQSMVRSIKELAEQLGQDAQHLSSQVSDNDSSVGQQTDAINQVATAINQLHSAIQEVAGNAAHATEATREAKASGDEGANQVRASSDQVQRLVSQIGNAVDVIQRLAKDSDNISSVLDVIRGIAEQTNLLALNAAIEAARAGEQGRGFAVVADEVRTLAGRTQSSTEDIQKMISTLQSGVAEVVEVMETSSQQAADTETLASAAEGALATNVRALERISDINLSVASATEQQTLVVDEINRNVTQVSELADAGAGRSREISQISQDVAQHAKNLGEEVRRFRI</sequence>
<feature type="domain" description="T-SNARE coiled-coil homology" evidence="12">
    <location>
        <begin position="475"/>
        <end position="522"/>
    </location>
</feature>
<organism evidence="14 15">
    <name type="scientific">Marinobacter xestospongiae</name>
    <dbReference type="NCBI Taxonomy" id="994319"/>
    <lineage>
        <taxon>Bacteria</taxon>
        <taxon>Pseudomonadati</taxon>
        <taxon>Pseudomonadota</taxon>
        <taxon>Gammaproteobacteria</taxon>
        <taxon>Pseudomonadales</taxon>
        <taxon>Marinobacteraceae</taxon>
        <taxon>Marinobacter</taxon>
    </lineage>
</organism>
<dbReference type="Proteomes" id="UP001269819">
    <property type="component" value="Unassembled WGS sequence"/>
</dbReference>
<dbReference type="RefSeq" id="WP_316972645.1">
    <property type="nucleotide sequence ID" value="NZ_JAWIIJ010000002.1"/>
</dbReference>
<name>A0ABU3VU20_9GAMM</name>
<dbReference type="InterPro" id="IPR003660">
    <property type="entry name" value="HAMP_dom"/>
</dbReference>
<evidence type="ECO:0000256" key="7">
    <source>
        <dbReference type="ARBA" id="ARBA00029447"/>
    </source>
</evidence>
<dbReference type="CDD" id="cd11386">
    <property type="entry name" value="MCP_signal"/>
    <property type="match status" value="1"/>
</dbReference>
<evidence type="ECO:0000256" key="9">
    <source>
        <dbReference type="SAM" id="MobiDB-lite"/>
    </source>
</evidence>
<gene>
    <name evidence="14" type="ORF">RYS15_03685</name>
</gene>
<comment type="similarity">
    <text evidence="7">Belongs to the methyl-accepting chemotaxis (MCP) protein family.</text>
</comment>
<evidence type="ECO:0000256" key="4">
    <source>
        <dbReference type="ARBA" id="ARBA00022989"/>
    </source>
</evidence>
<dbReference type="PROSITE" id="PS50111">
    <property type="entry name" value="CHEMOTAXIS_TRANSDUC_2"/>
    <property type="match status" value="1"/>
</dbReference>
<dbReference type="Pfam" id="PF00672">
    <property type="entry name" value="HAMP"/>
    <property type="match status" value="1"/>
</dbReference>
<dbReference type="Pfam" id="PF00015">
    <property type="entry name" value="MCPsignal"/>
    <property type="match status" value="1"/>
</dbReference>
<dbReference type="PROSITE" id="PS50885">
    <property type="entry name" value="HAMP"/>
    <property type="match status" value="1"/>
</dbReference>
<keyword evidence="4 10" id="KW-1133">Transmembrane helix</keyword>
<accession>A0ABU3VU20</accession>
<keyword evidence="2" id="KW-0997">Cell inner membrane</keyword>
<feature type="domain" description="HAMP" evidence="13">
    <location>
        <begin position="214"/>
        <end position="268"/>
    </location>
</feature>
<evidence type="ECO:0000259" key="11">
    <source>
        <dbReference type="PROSITE" id="PS50111"/>
    </source>
</evidence>